<name>A0AAV4G414_9GAST</name>
<dbReference type="EMBL" id="BMAT01001113">
    <property type="protein sequence ID" value="GFR79800.1"/>
    <property type="molecule type" value="Genomic_DNA"/>
</dbReference>
<comment type="caution">
    <text evidence="2">The sequence shown here is derived from an EMBL/GenBank/DDBJ whole genome shotgun (WGS) entry which is preliminary data.</text>
</comment>
<accession>A0AAV4G414</accession>
<sequence>MSSFLSLVRVTEVGFGLPWAEQVKSRLSPLLNSVLSELLVKCKNSSNSSSSTVVVVIVVVVVVVVVVVIVVVVL</sequence>
<dbReference type="Proteomes" id="UP000762676">
    <property type="component" value="Unassembled WGS sequence"/>
</dbReference>
<gene>
    <name evidence="2" type="ORF">ElyMa_000564000</name>
</gene>
<evidence type="ECO:0000313" key="3">
    <source>
        <dbReference type="Proteomes" id="UP000762676"/>
    </source>
</evidence>
<keyword evidence="1" id="KW-0472">Membrane</keyword>
<keyword evidence="3" id="KW-1185">Reference proteome</keyword>
<dbReference type="AlphaFoldDB" id="A0AAV4G414"/>
<protein>
    <submittedName>
        <fullName evidence="2">Uncharacterized protein</fullName>
    </submittedName>
</protein>
<proteinExistence type="predicted"/>
<keyword evidence="1" id="KW-0812">Transmembrane</keyword>
<feature type="transmembrane region" description="Helical" evidence="1">
    <location>
        <begin position="53"/>
        <end position="73"/>
    </location>
</feature>
<evidence type="ECO:0000256" key="1">
    <source>
        <dbReference type="SAM" id="Phobius"/>
    </source>
</evidence>
<organism evidence="2 3">
    <name type="scientific">Elysia marginata</name>
    <dbReference type="NCBI Taxonomy" id="1093978"/>
    <lineage>
        <taxon>Eukaryota</taxon>
        <taxon>Metazoa</taxon>
        <taxon>Spiralia</taxon>
        <taxon>Lophotrochozoa</taxon>
        <taxon>Mollusca</taxon>
        <taxon>Gastropoda</taxon>
        <taxon>Heterobranchia</taxon>
        <taxon>Euthyneura</taxon>
        <taxon>Panpulmonata</taxon>
        <taxon>Sacoglossa</taxon>
        <taxon>Placobranchoidea</taxon>
        <taxon>Plakobranchidae</taxon>
        <taxon>Elysia</taxon>
    </lineage>
</organism>
<evidence type="ECO:0000313" key="2">
    <source>
        <dbReference type="EMBL" id="GFR79800.1"/>
    </source>
</evidence>
<keyword evidence="1" id="KW-1133">Transmembrane helix</keyword>
<reference evidence="2 3" key="1">
    <citation type="journal article" date="2021" name="Elife">
        <title>Chloroplast acquisition without the gene transfer in kleptoplastic sea slugs, Plakobranchus ocellatus.</title>
        <authorList>
            <person name="Maeda T."/>
            <person name="Takahashi S."/>
            <person name="Yoshida T."/>
            <person name="Shimamura S."/>
            <person name="Takaki Y."/>
            <person name="Nagai Y."/>
            <person name="Toyoda A."/>
            <person name="Suzuki Y."/>
            <person name="Arimoto A."/>
            <person name="Ishii H."/>
            <person name="Satoh N."/>
            <person name="Nishiyama T."/>
            <person name="Hasebe M."/>
            <person name="Maruyama T."/>
            <person name="Minagawa J."/>
            <person name="Obokata J."/>
            <person name="Shigenobu S."/>
        </authorList>
    </citation>
    <scope>NUCLEOTIDE SEQUENCE [LARGE SCALE GENOMIC DNA]</scope>
</reference>